<feature type="domain" description="GmrSD restriction endonucleases N-terminal" evidence="1">
    <location>
        <begin position="9"/>
        <end position="235"/>
    </location>
</feature>
<evidence type="ECO:0000313" key="4">
    <source>
        <dbReference type="Proteomes" id="UP000267250"/>
    </source>
</evidence>
<dbReference type="EMBL" id="CP016379">
    <property type="protein sequence ID" value="AZR74941.1"/>
    <property type="molecule type" value="Genomic_DNA"/>
</dbReference>
<dbReference type="RefSeq" id="WP_164731098.1">
    <property type="nucleotide sequence ID" value="NZ_CP016379.1"/>
</dbReference>
<dbReference type="InterPro" id="IPR011089">
    <property type="entry name" value="GmrSD_C"/>
</dbReference>
<accession>A0A3S9T358</accession>
<evidence type="ECO:0000259" key="2">
    <source>
        <dbReference type="Pfam" id="PF07510"/>
    </source>
</evidence>
<gene>
    <name evidence="3" type="ORF">BBF96_13815</name>
</gene>
<keyword evidence="4" id="KW-1185">Reference proteome</keyword>
<dbReference type="AlphaFoldDB" id="A0A3S9T358"/>
<feature type="domain" description="GmrSD restriction endonucleases C-terminal" evidence="2">
    <location>
        <begin position="416"/>
        <end position="547"/>
    </location>
</feature>
<name>A0A3S9T358_9FIRM</name>
<dbReference type="InterPro" id="IPR004919">
    <property type="entry name" value="GmrSD_N"/>
</dbReference>
<dbReference type="PANTHER" id="PTHR35149:SF2">
    <property type="entry name" value="DUF262 DOMAIN-CONTAINING PROTEIN"/>
    <property type="match status" value="1"/>
</dbReference>
<organism evidence="3 4">
    <name type="scientific">Anoxybacter fermentans</name>
    <dbReference type="NCBI Taxonomy" id="1323375"/>
    <lineage>
        <taxon>Bacteria</taxon>
        <taxon>Bacillati</taxon>
        <taxon>Bacillota</taxon>
        <taxon>Clostridia</taxon>
        <taxon>Halanaerobiales</taxon>
        <taxon>Anoxybacter</taxon>
    </lineage>
</organism>
<evidence type="ECO:0000313" key="3">
    <source>
        <dbReference type="EMBL" id="AZR74941.1"/>
    </source>
</evidence>
<proteinExistence type="predicted"/>
<dbReference type="Pfam" id="PF07510">
    <property type="entry name" value="GmrSD_C"/>
    <property type="match status" value="1"/>
</dbReference>
<evidence type="ECO:0008006" key="5">
    <source>
        <dbReference type="Google" id="ProtNLM"/>
    </source>
</evidence>
<dbReference type="KEGG" id="aft:BBF96_13815"/>
<reference evidence="3 4" key="1">
    <citation type="submission" date="2016-07" db="EMBL/GenBank/DDBJ databases">
        <title>Genome and transcriptome analysis of iron-reducing fermentative bacteria Anoxybacter fermentans.</title>
        <authorList>
            <person name="Zeng X."/>
            <person name="Shao Z."/>
        </authorList>
    </citation>
    <scope>NUCLEOTIDE SEQUENCE [LARGE SCALE GENOMIC DNA]</scope>
    <source>
        <strain evidence="3 4">DY22613</strain>
    </source>
</reference>
<evidence type="ECO:0000259" key="1">
    <source>
        <dbReference type="Pfam" id="PF03235"/>
    </source>
</evidence>
<protein>
    <recommendedName>
        <fullName evidence="5">DUF262 domain-containing protein</fullName>
    </recommendedName>
</protein>
<dbReference type="Pfam" id="PF03235">
    <property type="entry name" value="GmrSD_N"/>
    <property type="match status" value="1"/>
</dbReference>
<dbReference type="PANTHER" id="PTHR35149">
    <property type="entry name" value="SLL5132 PROTEIN"/>
    <property type="match status" value="1"/>
</dbReference>
<dbReference type="Proteomes" id="UP000267250">
    <property type="component" value="Chromosome"/>
</dbReference>
<sequence>METKTVKLSEIFFNGKTYKVPTFQRDYSWNEENWEDLWNDALNILETNNYHYMGAIILKIVENDDELIIVDGQQRLATLIILAVAGIAFLDDLVKQGINKKTNEERIKILSSRFIGEKDATSLFYRSKLKLNRNDGNFFQEYILKRKKPLNVSRLKDSQKLLYKAYQYFYKKIKERFKDDHGEGIANFLENIVAKRLIFIQITVEDDLNAYTVFETLNARGIELTPTDLLKNYMFSLITEADLEIIEDKWYRIINLVGFKEFPTFLRYFLNSYREIVRKERLFKDIKKEIKNAQDVVRLLDDLEEIAYFYEALKNPYDEFWNDFSDKNDIIKYLEEMKLFKVTQPYPLLIAVYKHKRDILSQILRMVTVISFRYNIIGKLNPNEMERVYNKVAIKISQNTLASAKDIFEKLKTIYVTDEEFISMFSSASINTRRNKKLVKYILINIEKEISGNSYDYYDSSITIEHILPENPTDEWFEIFSSEEVENYVYRIGNLTLLEDCKNRDIGNSIFNEKKKIYATSKFEMTNKINFDEWSRETISRRQEKLGRTAKNIWRLDF</sequence>